<gene>
    <name evidence="7" type="ORF">clem_01675</name>
</gene>
<protein>
    <submittedName>
        <fullName evidence="7">RDD family protein</fullName>
    </submittedName>
</protein>
<keyword evidence="8" id="KW-1185">Reference proteome</keyword>
<dbReference type="GO" id="GO:0016020">
    <property type="term" value="C:membrane"/>
    <property type="evidence" value="ECO:0007669"/>
    <property type="project" value="UniProtKB-SubCell"/>
</dbReference>
<organism evidence="7 8">
    <name type="scientific">Legionella clemsonensis</name>
    <dbReference type="NCBI Taxonomy" id="1867846"/>
    <lineage>
        <taxon>Bacteria</taxon>
        <taxon>Pseudomonadati</taxon>
        <taxon>Pseudomonadota</taxon>
        <taxon>Gammaproteobacteria</taxon>
        <taxon>Legionellales</taxon>
        <taxon>Legionellaceae</taxon>
        <taxon>Legionella</taxon>
    </lineage>
</organism>
<reference evidence="8" key="1">
    <citation type="submission" date="2016-07" db="EMBL/GenBank/DDBJ databases">
        <authorList>
            <person name="Florea S."/>
            <person name="Webb J.S."/>
            <person name="Jaromczyk J."/>
            <person name="Schardl C.L."/>
        </authorList>
    </citation>
    <scope>NUCLEOTIDE SEQUENCE [LARGE SCALE GENOMIC DNA]</scope>
    <source>
        <strain evidence="8">CDC-D5610</strain>
    </source>
</reference>
<evidence type="ECO:0000256" key="1">
    <source>
        <dbReference type="ARBA" id="ARBA00004141"/>
    </source>
</evidence>
<feature type="transmembrane region" description="Helical" evidence="5">
    <location>
        <begin position="6"/>
        <end position="30"/>
    </location>
</feature>
<dbReference type="AlphaFoldDB" id="A0A222NZA0"/>
<dbReference type="KEGG" id="lcd:clem_01675"/>
<keyword evidence="4 5" id="KW-0472">Membrane</keyword>
<keyword evidence="3 5" id="KW-1133">Transmembrane helix</keyword>
<dbReference type="EMBL" id="CP016397">
    <property type="protein sequence ID" value="ASQ44899.1"/>
    <property type="molecule type" value="Genomic_DNA"/>
</dbReference>
<sequence>MLFRYIAAQIYDSFILTALSFGFTAICLLTTHGMAIAPATKWYQYSLLTLFIGYYLTSIRHGGQTIGMRAWRLQLISDNGKLNWWQAAGRLILVLPALAGGLLRFRNPQQLLYRWTKTRLQLISL</sequence>
<name>A0A222NZA0_9GAMM</name>
<evidence type="ECO:0000256" key="3">
    <source>
        <dbReference type="ARBA" id="ARBA00022989"/>
    </source>
</evidence>
<proteinExistence type="predicted"/>
<evidence type="ECO:0000256" key="4">
    <source>
        <dbReference type="ARBA" id="ARBA00023136"/>
    </source>
</evidence>
<feature type="domain" description="RDD" evidence="6">
    <location>
        <begin position="4"/>
        <end position="96"/>
    </location>
</feature>
<dbReference type="Pfam" id="PF06271">
    <property type="entry name" value="RDD"/>
    <property type="match status" value="1"/>
</dbReference>
<evidence type="ECO:0000313" key="7">
    <source>
        <dbReference type="EMBL" id="ASQ44899.1"/>
    </source>
</evidence>
<evidence type="ECO:0000259" key="6">
    <source>
        <dbReference type="Pfam" id="PF06271"/>
    </source>
</evidence>
<evidence type="ECO:0000256" key="2">
    <source>
        <dbReference type="ARBA" id="ARBA00022692"/>
    </source>
</evidence>
<dbReference type="Proteomes" id="UP000201728">
    <property type="component" value="Chromosome"/>
</dbReference>
<comment type="subcellular location">
    <subcellularLocation>
        <location evidence="1">Membrane</location>
        <topology evidence="1">Multi-pass membrane protein</topology>
    </subcellularLocation>
</comment>
<accession>A0A222NZA0</accession>
<evidence type="ECO:0000313" key="8">
    <source>
        <dbReference type="Proteomes" id="UP000201728"/>
    </source>
</evidence>
<dbReference type="RefSeq" id="WP_094090019.1">
    <property type="nucleotide sequence ID" value="NZ_CP016397.1"/>
</dbReference>
<dbReference type="InterPro" id="IPR010432">
    <property type="entry name" value="RDD"/>
</dbReference>
<evidence type="ECO:0000256" key="5">
    <source>
        <dbReference type="SAM" id="Phobius"/>
    </source>
</evidence>
<keyword evidence="2 5" id="KW-0812">Transmembrane</keyword>
<feature type="transmembrane region" description="Helical" evidence="5">
    <location>
        <begin position="42"/>
        <end position="63"/>
    </location>
</feature>